<dbReference type="GO" id="GO:0003677">
    <property type="term" value="F:DNA binding"/>
    <property type="evidence" value="ECO:0007669"/>
    <property type="project" value="UniProtKB-UniRule"/>
</dbReference>
<dbReference type="InterPro" id="IPR044068">
    <property type="entry name" value="CB"/>
</dbReference>
<accession>A0A9X3ZM61</accession>
<evidence type="ECO:0000313" key="8">
    <source>
        <dbReference type="Proteomes" id="UP001145481"/>
    </source>
</evidence>
<feature type="domain" description="Core-binding (CB)" evidence="6">
    <location>
        <begin position="54"/>
        <end position="133"/>
    </location>
</feature>
<evidence type="ECO:0000256" key="4">
    <source>
        <dbReference type="PROSITE-ProRule" id="PRU01248"/>
    </source>
</evidence>
<evidence type="ECO:0000259" key="5">
    <source>
        <dbReference type="PROSITE" id="PS51898"/>
    </source>
</evidence>
<dbReference type="CDD" id="cd00796">
    <property type="entry name" value="INT_Rci_Hp1_C"/>
    <property type="match status" value="1"/>
</dbReference>
<keyword evidence="1" id="KW-0229">DNA integration</keyword>
<dbReference type="EMBL" id="JANJHC010000025">
    <property type="protein sequence ID" value="MDA5623855.1"/>
    <property type="molecule type" value="Genomic_DNA"/>
</dbReference>
<feature type="domain" description="Tyr recombinase" evidence="5">
    <location>
        <begin position="154"/>
        <end position="332"/>
    </location>
</feature>
<evidence type="ECO:0000313" key="7">
    <source>
        <dbReference type="EMBL" id="MDA5623855.1"/>
    </source>
</evidence>
<dbReference type="Gene3D" id="1.10.150.130">
    <property type="match status" value="1"/>
</dbReference>
<dbReference type="PROSITE" id="PS51900">
    <property type="entry name" value="CB"/>
    <property type="match status" value="1"/>
</dbReference>
<dbReference type="SUPFAM" id="SSF56349">
    <property type="entry name" value="DNA breaking-rejoining enzymes"/>
    <property type="match status" value="1"/>
</dbReference>
<sequence>MATFTKRKNKWRAQVRKKGISKSAEFNTKTEAQRWALAIETQIDSGEFTNTPQIKFSQLIDRYVKEITPTKASARGETFRLLKIAKMQIGKVALIDLNKSDFEKWQNERLSNVTTGTVLRERNTLNAVMNQAIKWNFIKKNPLKEVDAPKEPPPRTRRYTENEIENLIYVSGYSDDIEPTTKISRVGAAILFAIETAMRASEICNLTWELTNLDNRTCFLPKTKNGHPRTVPLSKRAVKILLNLQRIKSDSDPTVFQMKAELLGSLFRKLKEKAGLKEADLHFHDTRREALTRLSKKLHLMELAKVSGHRDLSILQNTYYAPDISELANKLD</sequence>
<comment type="caution">
    <text evidence="7">The sequence shown here is derived from an EMBL/GenBank/DDBJ whole genome shotgun (WGS) entry which is preliminary data.</text>
</comment>
<evidence type="ECO:0000256" key="3">
    <source>
        <dbReference type="ARBA" id="ARBA00023172"/>
    </source>
</evidence>
<proteinExistence type="predicted"/>
<evidence type="ECO:0000256" key="1">
    <source>
        <dbReference type="ARBA" id="ARBA00022908"/>
    </source>
</evidence>
<dbReference type="GO" id="GO:0006310">
    <property type="term" value="P:DNA recombination"/>
    <property type="evidence" value="ECO:0007669"/>
    <property type="project" value="UniProtKB-KW"/>
</dbReference>
<dbReference type="InterPro" id="IPR050090">
    <property type="entry name" value="Tyrosine_recombinase_XerCD"/>
</dbReference>
<dbReference type="RefSeq" id="WP_195186965.1">
    <property type="nucleotide sequence ID" value="NZ_JADMLI010000009.1"/>
</dbReference>
<keyword evidence="2 4" id="KW-0238">DNA-binding</keyword>
<organism evidence="7 8">
    <name type="scientific">Pasteurella multocida</name>
    <dbReference type="NCBI Taxonomy" id="747"/>
    <lineage>
        <taxon>Bacteria</taxon>
        <taxon>Pseudomonadati</taxon>
        <taxon>Pseudomonadota</taxon>
        <taxon>Gammaproteobacteria</taxon>
        <taxon>Pasteurellales</taxon>
        <taxon>Pasteurellaceae</taxon>
        <taxon>Pasteurella</taxon>
    </lineage>
</organism>
<evidence type="ECO:0000259" key="6">
    <source>
        <dbReference type="PROSITE" id="PS51900"/>
    </source>
</evidence>
<gene>
    <name evidence="7" type="ORF">NM948_09925</name>
</gene>
<dbReference type="InterPro" id="IPR002104">
    <property type="entry name" value="Integrase_catalytic"/>
</dbReference>
<dbReference type="Proteomes" id="UP001145481">
    <property type="component" value="Unassembled WGS sequence"/>
</dbReference>
<dbReference type="PANTHER" id="PTHR30349">
    <property type="entry name" value="PHAGE INTEGRASE-RELATED"/>
    <property type="match status" value="1"/>
</dbReference>
<dbReference type="AlphaFoldDB" id="A0A9X3ZM61"/>
<dbReference type="GO" id="GO:0015074">
    <property type="term" value="P:DNA integration"/>
    <property type="evidence" value="ECO:0007669"/>
    <property type="project" value="UniProtKB-KW"/>
</dbReference>
<name>A0A9X3ZM61_PASMD</name>
<dbReference type="InterPro" id="IPR011010">
    <property type="entry name" value="DNA_brk_join_enz"/>
</dbReference>
<protein>
    <submittedName>
        <fullName evidence="7">Site-specific integrase</fullName>
    </submittedName>
</protein>
<dbReference type="Pfam" id="PF00589">
    <property type="entry name" value="Phage_integrase"/>
    <property type="match status" value="1"/>
</dbReference>
<dbReference type="PROSITE" id="PS51898">
    <property type="entry name" value="TYR_RECOMBINASE"/>
    <property type="match status" value="1"/>
</dbReference>
<reference evidence="7" key="1">
    <citation type="submission" date="2022-07" db="EMBL/GenBank/DDBJ databases">
        <title>Genome-based characterization of novel serogroup A variants of Pasteurella multocida.</title>
        <authorList>
            <person name="Prajapati A."/>
            <person name="Yogisharadhya R."/>
            <person name="Mohanty N."/>
            <person name="Chanda M."/>
            <person name="Mendem S.K."/>
            <person name="Siddaramappa S."/>
            <person name="Shivachandra S.B."/>
        </authorList>
    </citation>
    <scope>NUCLEOTIDE SEQUENCE</scope>
    <source>
        <strain evidence="7">NIVEDIPm19</strain>
    </source>
</reference>
<dbReference type="PANTHER" id="PTHR30349:SF94">
    <property type="entry name" value="INTEGRASE_RECOMBINASE HI_1414-RELATED"/>
    <property type="match status" value="1"/>
</dbReference>
<dbReference type="InterPro" id="IPR013762">
    <property type="entry name" value="Integrase-like_cat_sf"/>
</dbReference>
<dbReference type="InterPro" id="IPR010998">
    <property type="entry name" value="Integrase_recombinase_N"/>
</dbReference>
<keyword evidence="3" id="KW-0233">DNA recombination</keyword>
<evidence type="ECO:0000256" key="2">
    <source>
        <dbReference type="ARBA" id="ARBA00023125"/>
    </source>
</evidence>
<dbReference type="Gene3D" id="1.10.443.10">
    <property type="entry name" value="Intergrase catalytic core"/>
    <property type="match status" value="1"/>
</dbReference>